<dbReference type="PANTHER" id="PTHR42743:SF10">
    <property type="entry name" value="D-ALANINE AMINOTRANSFERASE"/>
    <property type="match status" value="1"/>
</dbReference>
<comment type="similarity">
    <text evidence="2">Belongs to the class-IV pyridoxal-phosphate-dependent aminotransferase family.</text>
</comment>
<dbReference type="PANTHER" id="PTHR42743">
    <property type="entry name" value="AMINO-ACID AMINOTRANSFERASE"/>
    <property type="match status" value="1"/>
</dbReference>
<dbReference type="InterPro" id="IPR001544">
    <property type="entry name" value="Aminotrans_IV"/>
</dbReference>
<reference evidence="5" key="1">
    <citation type="submission" date="2016-10" db="EMBL/GenBank/DDBJ databases">
        <authorList>
            <person name="Varghese N."/>
            <person name="Submissions S."/>
        </authorList>
    </citation>
    <scope>NUCLEOTIDE SEQUENCE [LARGE SCALE GENOMIC DNA]</scope>
    <source>
        <strain evidence="5">Jip14</strain>
    </source>
</reference>
<dbReference type="GO" id="GO:0005829">
    <property type="term" value="C:cytosol"/>
    <property type="evidence" value="ECO:0007669"/>
    <property type="project" value="TreeGrafter"/>
</dbReference>
<dbReference type="GO" id="GO:0003824">
    <property type="term" value="F:catalytic activity"/>
    <property type="evidence" value="ECO:0007669"/>
    <property type="project" value="InterPro"/>
</dbReference>
<dbReference type="InterPro" id="IPR036038">
    <property type="entry name" value="Aminotransferase-like"/>
</dbReference>
<dbReference type="Proteomes" id="UP000198916">
    <property type="component" value="Unassembled WGS sequence"/>
</dbReference>
<evidence type="ECO:0000256" key="3">
    <source>
        <dbReference type="ARBA" id="ARBA00022898"/>
    </source>
</evidence>
<dbReference type="GO" id="GO:0046394">
    <property type="term" value="P:carboxylic acid biosynthetic process"/>
    <property type="evidence" value="ECO:0007669"/>
    <property type="project" value="UniProtKB-ARBA"/>
</dbReference>
<dbReference type="Gene3D" id="3.20.10.10">
    <property type="entry name" value="D-amino Acid Aminotransferase, subunit A, domain 2"/>
    <property type="match status" value="1"/>
</dbReference>
<dbReference type="STRING" id="332977.SAMN05421740_11252"/>
<dbReference type="Pfam" id="PF01063">
    <property type="entry name" value="Aminotran_4"/>
    <property type="match status" value="1"/>
</dbReference>
<evidence type="ECO:0000256" key="1">
    <source>
        <dbReference type="ARBA" id="ARBA00001933"/>
    </source>
</evidence>
<accession>A0A1H7TRW3</accession>
<proteinExistence type="inferred from homology"/>
<dbReference type="GO" id="GO:0008652">
    <property type="term" value="P:amino acid biosynthetic process"/>
    <property type="evidence" value="ECO:0007669"/>
    <property type="project" value="UniProtKB-ARBA"/>
</dbReference>
<sequence>MNYPNEVFLNGQWLPAAQATVSVFDRGFMLGDGIYEVIPFYRRKLFTLEKHVQRLQQGLTSVGIGYDVDVLRGRIVEAIMRSDFEDGAIYMQVTRGVAPRMHRFPADIELTALLYAYPFRFEGFEQKIVPVLLSEDLRWHRCNIKSISLMGNVLANQAAHQADMAENVFHRHGWITEGSHTSVLFVRDGTVYTHPNGPYILPGVTRDIVLSITDELGIIAKEEAVAVADLQRVEEAFLAGTTTQVTAIGSFFIDGERLDIGNGGVGPVTRLIQDAFIKRINTL</sequence>
<dbReference type="FunFam" id="3.20.10.10:FF:000002">
    <property type="entry name" value="D-alanine aminotransferase"/>
    <property type="match status" value="1"/>
</dbReference>
<protein>
    <submittedName>
        <fullName evidence="4">D-alanine transaminase</fullName>
    </submittedName>
</protein>
<name>A0A1H7TRW3_9SPHI</name>
<dbReference type="RefSeq" id="WP_177181252.1">
    <property type="nucleotide sequence ID" value="NZ_FNZR01000012.1"/>
</dbReference>
<dbReference type="InterPro" id="IPR050571">
    <property type="entry name" value="Class-IV_PLP-Dep_Aminotrnsfr"/>
</dbReference>
<dbReference type="Gene3D" id="3.30.470.10">
    <property type="match status" value="1"/>
</dbReference>
<keyword evidence="5" id="KW-1185">Reference proteome</keyword>
<dbReference type="InterPro" id="IPR043131">
    <property type="entry name" value="BCAT-like_N"/>
</dbReference>
<dbReference type="InterPro" id="IPR043132">
    <property type="entry name" value="BCAT-like_C"/>
</dbReference>
<evidence type="ECO:0000256" key="2">
    <source>
        <dbReference type="ARBA" id="ARBA00009320"/>
    </source>
</evidence>
<organism evidence="4 5">
    <name type="scientific">Parapedobacter koreensis</name>
    <dbReference type="NCBI Taxonomy" id="332977"/>
    <lineage>
        <taxon>Bacteria</taxon>
        <taxon>Pseudomonadati</taxon>
        <taxon>Bacteroidota</taxon>
        <taxon>Sphingobacteriia</taxon>
        <taxon>Sphingobacteriales</taxon>
        <taxon>Sphingobacteriaceae</taxon>
        <taxon>Parapedobacter</taxon>
    </lineage>
</organism>
<gene>
    <name evidence="4" type="ORF">SAMN05421740_11252</name>
</gene>
<comment type="cofactor">
    <cofactor evidence="1">
        <name>pyridoxal 5'-phosphate</name>
        <dbReference type="ChEBI" id="CHEBI:597326"/>
    </cofactor>
</comment>
<dbReference type="AlphaFoldDB" id="A0A1H7TRW3"/>
<evidence type="ECO:0000313" key="4">
    <source>
        <dbReference type="EMBL" id="SEL87580.1"/>
    </source>
</evidence>
<dbReference type="SUPFAM" id="SSF56752">
    <property type="entry name" value="D-aminoacid aminotransferase-like PLP-dependent enzymes"/>
    <property type="match status" value="1"/>
</dbReference>
<dbReference type="EMBL" id="FNZR01000012">
    <property type="protein sequence ID" value="SEL87580.1"/>
    <property type="molecule type" value="Genomic_DNA"/>
</dbReference>
<keyword evidence="3" id="KW-0663">Pyridoxal phosphate</keyword>
<evidence type="ECO:0000313" key="5">
    <source>
        <dbReference type="Proteomes" id="UP000198916"/>
    </source>
</evidence>